<evidence type="ECO:0000256" key="1">
    <source>
        <dbReference type="SAM" id="MobiDB-lite"/>
    </source>
</evidence>
<name>A0A117DPI6_9DEIO</name>
<accession>A0A117DPI6</accession>
<keyword evidence="4" id="KW-1185">Reference proteome</keyword>
<dbReference type="EMBL" id="BCMS01000003">
    <property type="protein sequence ID" value="GAQ23502.1"/>
    <property type="molecule type" value="Genomic_DNA"/>
</dbReference>
<evidence type="ECO:0000313" key="3">
    <source>
        <dbReference type="EMBL" id="GAQ23502.1"/>
    </source>
</evidence>
<evidence type="ECO:0000256" key="2">
    <source>
        <dbReference type="SAM" id="SignalP"/>
    </source>
</evidence>
<gene>
    <name evidence="3" type="ORF">DEIGR_310021</name>
</gene>
<evidence type="ECO:0000313" key="4">
    <source>
        <dbReference type="Proteomes" id="UP000056209"/>
    </source>
</evidence>
<dbReference type="AlphaFoldDB" id="A0A117DPI6"/>
<reference evidence="4" key="1">
    <citation type="submission" date="2015-11" db="EMBL/GenBank/DDBJ databases">
        <title>Draft Genome Sequence of the Radioresistant Bacterium Deinococcus grandis, Isolated from Freshwater Fish in Japan.</title>
        <authorList>
            <person name="Satoh K."/>
            <person name="Onodera T."/>
            <person name="Omoso K."/>
            <person name="Takeda-Yano K."/>
            <person name="Katayama T."/>
            <person name="Oono Y."/>
            <person name="Narumi I."/>
        </authorList>
    </citation>
    <scope>NUCLEOTIDE SEQUENCE [LARGE SCALE GENOMIC DNA]</scope>
    <source>
        <strain evidence="4">ATCC 43672</strain>
    </source>
</reference>
<feature type="chain" id="PRO_5007147487" evidence="2">
    <location>
        <begin position="24"/>
        <end position="358"/>
    </location>
</feature>
<feature type="region of interest" description="Disordered" evidence="1">
    <location>
        <begin position="333"/>
        <end position="358"/>
    </location>
</feature>
<feature type="signal peptide" evidence="2">
    <location>
        <begin position="1"/>
        <end position="23"/>
    </location>
</feature>
<comment type="caution">
    <text evidence="3">The sequence shown here is derived from an EMBL/GenBank/DDBJ whole genome shotgun (WGS) entry which is preliminary data.</text>
</comment>
<organism evidence="3 4">
    <name type="scientific">Deinococcus grandis</name>
    <dbReference type="NCBI Taxonomy" id="57498"/>
    <lineage>
        <taxon>Bacteria</taxon>
        <taxon>Thermotogati</taxon>
        <taxon>Deinococcota</taxon>
        <taxon>Deinococci</taxon>
        <taxon>Deinococcales</taxon>
        <taxon>Deinococcaceae</taxon>
        <taxon>Deinococcus</taxon>
    </lineage>
</organism>
<proteinExistence type="predicted"/>
<protein>
    <submittedName>
        <fullName evidence="3">Uncharacterized protein</fullName>
    </submittedName>
</protein>
<dbReference type="Proteomes" id="UP000056209">
    <property type="component" value="Unassembled WGS sequence"/>
</dbReference>
<keyword evidence="2" id="KW-0732">Signal</keyword>
<sequence>MPHRSAVTRTLALTAFMSSAALAQDDILDPISGALDGANNVMMTVDSTIAMLSKAIDLLTMVPVIGPFAQMLKPIVNTYMDMKTTIMPIIDAGNRGMAYVKQINEARNTVRQMFSNSNFSDRVNSINSLVGQFGGLSSLNGNARTIDPNDPRGSVARILSSADQQIADVRSQISQAQSQRDMPRYRALVQREEELKGLRTRIRQAGEMAASQRDSMKLVTRTSQVAADAARRAPGQAANLQATLSAEGALKILGTMAIEQLNVNAGGFDALSQQLATISQNQTITNEQNDQLLSHFQQQERERTARNRQLIEETTRRQEEEYKSMIKRTDMLADSIGQTLSPSDERRSDIRSLMGGSK</sequence>